<feature type="chain" id="PRO_5002044203" evidence="1">
    <location>
        <begin position="19"/>
        <end position="74"/>
    </location>
</feature>
<proteinExistence type="predicted"/>
<organism evidence="2">
    <name type="scientific">Arundo donax</name>
    <name type="common">Giant reed</name>
    <name type="synonym">Donax arundinaceus</name>
    <dbReference type="NCBI Taxonomy" id="35708"/>
    <lineage>
        <taxon>Eukaryota</taxon>
        <taxon>Viridiplantae</taxon>
        <taxon>Streptophyta</taxon>
        <taxon>Embryophyta</taxon>
        <taxon>Tracheophyta</taxon>
        <taxon>Spermatophyta</taxon>
        <taxon>Magnoliopsida</taxon>
        <taxon>Liliopsida</taxon>
        <taxon>Poales</taxon>
        <taxon>Poaceae</taxon>
        <taxon>PACMAD clade</taxon>
        <taxon>Arundinoideae</taxon>
        <taxon>Arundineae</taxon>
        <taxon>Arundo</taxon>
    </lineage>
</organism>
<dbReference type="AlphaFoldDB" id="A0A0A9ETN3"/>
<feature type="signal peptide" evidence="1">
    <location>
        <begin position="1"/>
        <end position="18"/>
    </location>
</feature>
<reference evidence="2" key="2">
    <citation type="journal article" date="2015" name="Data Brief">
        <title>Shoot transcriptome of the giant reed, Arundo donax.</title>
        <authorList>
            <person name="Barrero R.A."/>
            <person name="Guerrero F.D."/>
            <person name="Moolhuijzen P."/>
            <person name="Goolsby J.A."/>
            <person name="Tidwell J."/>
            <person name="Bellgard S.E."/>
            <person name="Bellgard M.I."/>
        </authorList>
    </citation>
    <scope>NUCLEOTIDE SEQUENCE</scope>
    <source>
        <tissue evidence="2">Shoot tissue taken approximately 20 cm above the soil surface</tissue>
    </source>
</reference>
<dbReference type="EMBL" id="GBRH01193816">
    <property type="protein sequence ID" value="JAE04080.1"/>
    <property type="molecule type" value="Transcribed_RNA"/>
</dbReference>
<keyword evidence="1" id="KW-0732">Signal</keyword>
<name>A0A0A9ETN3_ARUDO</name>
<evidence type="ECO:0000313" key="2">
    <source>
        <dbReference type="EMBL" id="JAE04080.1"/>
    </source>
</evidence>
<evidence type="ECO:0000256" key="1">
    <source>
        <dbReference type="SAM" id="SignalP"/>
    </source>
</evidence>
<sequence length="74" mass="8771">MFLKILFMFLQICKKIALFQFSIELLSNAKHKLNSALFQFPYSLQIKLTMPCFYSPTAYRLENRIAKFGTELNR</sequence>
<accession>A0A0A9ETN3</accession>
<reference evidence="2" key="1">
    <citation type="submission" date="2014-09" db="EMBL/GenBank/DDBJ databases">
        <authorList>
            <person name="Magalhaes I.L.F."/>
            <person name="Oliveira U."/>
            <person name="Santos F.R."/>
            <person name="Vidigal T.H.D.A."/>
            <person name="Brescovit A.D."/>
            <person name="Santos A.J."/>
        </authorList>
    </citation>
    <scope>NUCLEOTIDE SEQUENCE</scope>
    <source>
        <tissue evidence="2">Shoot tissue taken approximately 20 cm above the soil surface</tissue>
    </source>
</reference>
<protein>
    <submittedName>
        <fullName evidence="2">Uncharacterized protein</fullName>
    </submittedName>
</protein>